<evidence type="ECO:0000313" key="1">
    <source>
        <dbReference type="EMBL" id="OUP61708.1"/>
    </source>
</evidence>
<keyword evidence="2" id="KW-1185">Reference proteome</keyword>
<evidence type="ECO:0000313" key="2">
    <source>
        <dbReference type="Proteomes" id="UP000195447"/>
    </source>
</evidence>
<name>A0A1Y4LYP6_9FIRM</name>
<dbReference type="Pfam" id="PF14354">
    <property type="entry name" value="Lar_restr_allev"/>
    <property type="match status" value="1"/>
</dbReference>
<dbReference type="EMBL" id="NFKM01000002">
    <property type="protein sequence ID" value="OUP61708.1"/>
    <property type="molecule type" value="Genomic_DNA"/>
</dbReference>
<evidence type="ECO:0008006" key="3">
    <source>
        <dbReference type="Google" id="ProtNLM"/>
    </source>
</evidence>
<sequence length="60" mass="7107">MTELKPCPFCGGKAYIDVLLGKQYIQCFHKKNCLMKPDTWLISYNSIKKQIKAWNRRVKE</sequence>
<comment type="caution">
    <text evidence="1">The sequence shown here is derived from an EMBL/GenBank/DDBJ whole genome shotgun (WGS) entry which is preliminary data.</text>
</comment>
<protein>
    <recommendedName>
        <fullName evidence="3">Restriction alleviation protein, Lar family</fullName>
    </recommendedName>
</protein>
<reference evidence="2" key="1">
    <citation type="submission" date="2017-04" db="EMBL/GenBank/DDBJ databases">
        <title>Function of individual gut microbiota members based on whole genome sequencing of pure cultures obtained from chicken caecum.</title>
        <authorList>
            <person name="Medvecky M."/>
            <person name="Cejkova D."/>
            <person name="Polansky O."/>
            <person name="Karasova D."/>
            <person name="Kubasova T."/>
            <person name="Cizek A."/>
            <person name="Rychlik I."/>
        </authorList>
    </citation>
    <scope>NUCLEOTIDE SEQUENCE [LARGE SCALE GENOMIC DNA]</scope>
    <source>
        <strain evidence="2">An178</strain>
    </source>
</reference>
<dbReference type="Proteomes" id="UP000195447">
    <property type="component" value="Unassembled WGS sequence"/>
</dbReference>
<dbReference type="RefSeq" id="WP_087158150.1">
    <property type="nucleotide sequence ID" value="NZ_NFKM01000002.1"/>
</dbReference>
<proteinExistence type="predicted"/>
<gene>
    <name evidence="1" type="ORF">B5F14_01760</name>
</gene>
<accession>A0A1Y4LYP6</accession>
<organism evidence="1 2">
    <name type="scientific">Faecalitalea cylindroides</name>
    <dbReference type="NCBI Taxonomy" id="39483"/>
    <lineage>
        <taxon>Bacteria</taxon>
        <taxon>Bacillati</taxon>
        <taxon>Bacillota</taxon>
        <taxon>Erysipelotrichia</taxon>
        <taxon>Erysipelotrichales</taxon>
        <taxon>Erysipelotrichaceae</taxon>
        <taxon>Faecalitalea</taxon>
    </lineage>
</organism>
<dbReference type="AlphaFoldDB" id="A0A1Y4LYP6"/>